<feature type="region of interest" description="Disordered" evidence="1">
    <location>
        <begin position="1"/>
        <end position="23"/>
    </location>
</feature>
<evidence type="ECO:0000313" key="3">
    <source>
        <dbReference type="EMBL" id="OQB39534.1"/>
    </source>
</evidence>
<comment type="caution">
    <text evidence="3">The sequence shown here is derived from an EMBL/GenBank/DDBJ whole genome shotgun (WGS) entry which is preliminary data.</text>
</comment>
<reference evidence="3" key="1">
    <citation type="submission" date="2017-02" db="EMBL/GenBank/DDBJ databases">
        <title>Delving into the versatile metabolic prowess of the omnipresent phylum Bacteroidetes.</title>
        <authorList>
            <person name="Nobu M.K."/>
            <person name="Mei R."/>
            <person name="Narihiro T."/>
            <person name="Kuroda K."/>
            <person name="Liu W.-T."/>
        </authorList>
    </citation>
    <scope>NUCLEOTIDE SEQUENCE</scope>
    <source>
        <strain evidence="3">ADurb.Bin160</strain>
    </source>
</reference>
<dbReference type="AlphaFoldDB" id="A0A1V5ZHR9"/>
<dbReference type="Proteomes" id="UP000485621">
    <property type="component" value="Unassembled WGS sequence"/>
</dbReference>
<gene>
    <name evidence="3" type="ORF">BWY04_01567</name>
</gene>
<dbReference type="Pfam" id="PF18932">
    <property type="entry name" value="DUF5681"/>
    <property type="match status" value="1"/>
</dbReference>
<dbReference type="EMBL" id="MWDB01000090">
    <property type="protein sequence ID" value="OQB39534.1"/>
    <property type="molecule type" value="Genomic_DNA"/>
</dbReference>
<feature type="compositionally biased region" description="Polar residues" evidence="1">
    <location>
        <begin position="1"/>
        <end position="11"/>
    </location>
</feature>
<feature type="domain" description="DUF5681" evidence="2">
    <location>
        <begin position="4"/>
        <end position="28"/>
    </location>
</feature>
<evidence type="ECO:0000259" key="2">
    <source>
        <dbReference type="Pfam" id="PF18932"/>
    </source>
</evidence>
<evidence type="ECO:0000256" key="1">
    <source>
        <dbReference type="SAM" id="MobiDB-lite"/>
    </source>
</evidence>
<protein>
    <recommendedName>
        <fullName evidence="2">DUF5681 domain-containing protein</fullName>
    </recommendedName>
</protein>
<accession>A0A1V5ZHR9</accession>
<name>A0A1V5ZHR9_9BACT</name>
<dbReference type="InterPro" id="IPR043736">
    <property type="entry name" value="DUF5681"/>
</dbReference>
<proteinExistence type="predicted"/>
<organism evidence="3">
    <name type="scientific">candidate division CPR1 bacterium ADurb.Bin160</name>
    <dbReference type="NCBI Taxonomy" id="1852826"/>
    <lineage>
        <taxon>Bacteria</taxon>
        <taxon>candidate division CPR1</taxon>
    </lineage>
</organism>
<sequence>MAQKKGQTGNPNGRPKGSPNKTSAEIRNLFQTLIENNIEQLQGDFDSLEPKDRINSIIKLSEFILPKLQAVKMQNEDVGERERVYALLPDGTEIEI</sequence>